<gene>
    <name evidence="2" type="ORF">COS33_00165</name>
</gene>
<name>A0A2M7CQR6_9BACT</name>
<sequence>MGFETPKFEAPTNEPSPERKRGLIDAKNALKEIVENIPNAELKKMSTGDGGPTSELIDGYDGNVNRFVLQNMKAESGNDPDVAAWHVIEKLVRIKKELSE</sequence>
<accession>A0A2M7CQR6</accession>
<reference evidence="3" key="1">
    <citation type="submission" date="2017-09" db="EMBL/GenBank/DDBJ databases">
        <title>Depth-based differentiation of microbial function through sediment-hosted aquifers and enrichment of novel symbionts in the deep terrestrial subsurface.</title>
        <authorList>
            <person name="Probst A.J."/>
            <person name="Ladd B."/>
            <person name="Jarett J.K."/>
            <person name="Geller-Mcgrath D.E."/>
            <person name="Sieber C.M.K."/>
            <person name="Emerson J.B."/>
            <person name="Anantharaman K."/>
            <person name="Thomas B.C."/>
            <person name="Malmstrom R."/>
            <person name="Stieglmeier M."/>
            <person name="Klingl A."/>
            <person name="Woyke T."/>
            <person name="Ryan C.M."/>
            <person name="Banfield J.F."/>
        </authorList>
    </citation>
    <scope>NUCLEOTIDE SEQUENCE [LARGE SCALE GENOMIC DNA]</scope>
</reference>
<evidence type="ECO:0000256" key="1">
    <source>
        <dbReference type="SAM" id="MobiDB-lite"/>
    </source>
</evidence>
<dbReference type="EMBL" id="PEUH01000004">
    <property type="protein sequence ID" value="PIV31995.1"/>
    <property type="molecule type" value="Genomic_DNA"/>
</dbReference>
<comment type="caution">
    <text evidence="2">The sequence shown here is derived from an EMBL/GenBank/DDBJ whole genome shotgun (WGS) entry which is preliminary data.</text>
</comment>
<evidence type="ECO:0000313" key="3">
    <source>
        <dbReference type="Proteomes" id="UP000230595"/>
    </source>
</evidence>
<dbReference type="Proteomes" id="UP000230595">
    <property type="component" value="Unassembled WGS sequence"/>
</dbReference>
<feature type="region of interest" description="Disordered" evidence="1">
    <location>
        <begin position="1"/>
        <end position="21"/>
    </location>
</feature>
<protein>
    <submittedName>
        <fullName evidence="2">Uncharacterized protein</fullName>
    </submittedName>
</protein>
<organism evidence="2 3">
    <name type="scientific">Candidatus Wolfebacteria bacterium CG02_land_8_20_14_3_00_37_12</name>
    <dbReference type="NCBI Taxonomy" id="1975066"/>
    <lineage>
        <taxon>Bacteria</taxon>
        <taxon>Candidatus Wolfeibacteriota</taxon>
    </lineage>
</organism>
<evidence type="ECO:0000313" key="2">
    <source>
        <dbReference type="EMBL" id="PIV31995.1"/>
    </source>
</evidence>
<proteinExistence type="predicted"/>
<dbReference type="AlphaFoldDB" id="A0A2M7CQR6"/>